<dbReference type="AlphaFoldDB" id="A0A835CSQ0"/>
<evidence type="ECO:0000256" key="1">
    <source>
        <dbReference type="SAM" id="MobiDB-lite"/>
    </source>
</evidence>
<accession>A0A835CSQ0</accession>
<reference evidence="2 3" key="1">
    <citation type="submission" date="2020-08" db="EMBL/GenBank/DDBJ databases">
        <title>Aphidius gifuensis genome sequencing and assembly.</title>
        <authorList>
            <person name="Du Z."/>
        </authorList>
    </citation>
    <scope>NUCLEOTIDE SEQUENCE [LARGE SCALE GENOMIC DNA]</scope>
    <source>
        <strain evidence="2">YNYX2018</strain>
        <tissue evidence="2">Adults</tissue>
    </source>
</reference>
<keyword evidence="3" id="KW-1185">Reference proteome</keyword>
<comment type="caution">
    <text evidence="2">The sequence shown here is derived from an EMBL/GenBank/DDBJ whole genome shotgun (WGS) entry which is preliminary data.</text>
</comment>
<proteinExistence type="predicted"/>
<protein>
    <submittedName>
        <fullName evidence="2">Uncharacterized protein</fullName>
    </submittedName>
</protein>
<evidence type="ECO:0000313" key="3">
    <source>
        <dbReference type="Proteomes" id="UP000639338"/>
    </source>
</evidence>
<name>A0A835CSQ0_APHGI</name>
<sequence length="112" mass="12682">MNEDTKNDATPKMEVLKSKDEKHQLKISYERWKIAKTKSSFTTMAWSLVLAAFDRDTLLRSNYLGSNNNIVSSGWLQDSLLSQNIRPSIRTHPTELNKAALFAPIRQQGASS</sequence>
<dbReference type="OrthoDB" id="7700372at2759"/>
<organism evidence="2 3">
    <name type="scientific">Aphidius gifuensis</name>
    <name type="common">Parasitoid wasp</name>
    <dbReference type="NCBI Taxonomy" id="684658"/>
    <lineage>
        <taxon>Eukaryota</taxon>
        <taxon>Metazoa</taxon>
        <taxon>Ecdysozoa</taxon>
        <taxon>Arthropoda</taxon>
        <taxon>Hexapoda</taxon>
        <taxon>Insecta</taxon>
        <taxon>Pterygota</taxon>
        <taxon>Neoptera</taxon>
        <taxon>Endopterygota</taxon>
        <taxon>Hymenoptera</taxon>
        <taxon>Apocrita</taxon>
        <taxon>Ichneumonoidea</taxon>
        <taxon>Braconidae</taxon>
        <taxon>Aphidiinae</taxon>
        <taxon>Aphidius</taxon>
    </lineage>
</organism>
<gene>
    <name evidence="2" type="ORF">HCN44_004822</name>
</gene>
<evidence type="ECO:0000313" key="2">
    <source>
        <dbReference type="EMBL" id="KAF7992478.1"/>
    </source>
</evidence>
<feature type="region of interest" description="Disordered" evidence="1">
    <location>
        <begin position="1"/>
        <end position="20"/>
    </location>
</feature>
<dbReference type="Proteomes" id="UP000639338">
    <property type="component" value="Unassembled WGS sequence"/>
</dbReference>
<dbReference type="EMBL" id="JACMRX010000003">
    <property type="protein sequence ID" value="KAF7992478.1"/>
    <property type="molecule type" value="Genomic_DNA"/>
</dbReference>